<protein>
    <submittedName>
        <fullName evidence="2">PilN domain-containing protein</fullName>
    </submittedName>
</protein>
<reference evidence="2 3" key="1">
    <citation type="submission" date="2019-06" db="EMBL/GenBank/DDBJ databases">
        <title>Pantoea dispersa Assembly.</title>
        <authorList>
            <person name="Wang J."/>
        </authorList>
    </citation>
    <scope>NUCLEOTIDE SEQUENCE [LARGE SCALE GENOMIC DNA]</scope>
    <source>
        <strain evidence="3">bio</strain>
    </source>
</reference>
<dbReference type="InterPro" id="IPR052534">
    <property type="entry name" value="Extracell_DNA_Util/SecSys_Comp"/>
</dbReference>
<evidence type="ECO:0000256" key="1">
    <source>
        <dbReference type="SAM" id="Phobius"/>
    </source>
</evidence>
<organism evidence="2 3">
    <name type="scientific">Pantoea dispersa</name>
    <dbReference type="NCBI Taxonomy" id="59814"/>
    <lineage>
        <taxon>Bacteria</taxon>
        <taxon>Pseudomonadati</taxon>
        <taxon>Pseudomonadota</taxon>
        <taxon>Gammaproteobacteria</taxon>
        <taxon>Enterobacterales</taxon>
        <taxon>Erwiniaceae</taxon>
        <taxon>Pantoea</taxon>
    </lineage>
</organism>
<dbReference type="PANTHER" id="PTHR40278">
    <property type="entry name" value="DNA UTILIZATION PROTEIN HOFN"/>
    <property type="match status" value="1"/>
</dbReference>
<dbReference type="EMBL" id="VICF01000008">
    <property type="protein sequence ID" value="TQC70541.1"/>
    <property type="molecule type" value="Genomic_DNA"/>
</dbReference>
<keyword evidence="1" id="KW-0812">Transmembrane</keyword>
<name>A0ABY2ZU57_9GAMM</name>
<gene>
    <name evidence="2" type="ORF">FK492_18195</name>
</gene>
<keyword evidence="1" id="KW-1133">Transmembrane helix</keyword>
<dbReference type="Proteomes" id="UP000319715">
    <property type="component" value="Unassembled WGS sequence"/>
</dbReference>
<feature type="transmembrane region" description="Helical" evidence="1">
    <location>
        <begin position="21"/>
        <end position="41"/>
    </location>
</feature>
<keyword evidence="1" id="KW-0472">Membrane</keyword>
<dbReference type="RefSeq" id="WP_127834667.1">
    <property type="nucleotide sequence ID" value="NZ_CP109853.1"/>
</dbReference>
<sequence length="180" mass="21301">MLAVNLLPWRAQQLLLRRQHSVALLVVVLLVTLLLTLLLWWRAEQRLQHAVRQHTDMTIQLQQIQQRLAQQQTLMAQRDDLLRRQQAQQQRLQQHQRWQQFWQQLPALMPETLWLSRVERRQGQLVLDGLAQSLADVSAFRHQLQTQPLFAAVKQGSVQRQAQGDYRFALRARLQEATDE</sequence>
<comment type="caution">
    <text evidence="2">The sequence shown here is derived from an EMBL/GenBank/DDBJ whole genome shotgun (WGS) entry which is preliminary data.</text>
</comment>
<accession>A0ABY2ZU57</accession>
<dbReference type="Pfam" id="PF05137">
    <property type="entry name" value="PilN"/>
    <property type="match status" value="1"/>
</dbReference>
<evidence type="ECO:0000313" key="2">
    <source>
        <dbReference type="EMBL" id="TQC70541.1"/>
    </source>
</evidence>
<evidence type="ECO:0000313" key="3">
    <source>
        <dbReference type="Proteomes" id="UP000319715"/>
    </source>
</evidence>
<dbReference type="InterPro" id="IPR007813">
    <property type="entry name" value="PilN"/>
</dbReference>
<keyword evidence="3" id="KW-1185">Reference proteome</keyword>
<proteinExistence type="predicted"/>
<dbReference type="PANTHER" id="PTHR40278:SF1">
    <property type="entry name" value="DNA UTILIZATION PROTEIN HOFN"/>
    <property type="match status" value="1"/>
</dbReference>